<reference evidence="1 2" key="1">
    <citation type="submission" date="2019-04" db="EMBL/GenBank/DDBJ databases">
        <title>Friends and foes A comparative genomics study of 23 Aspergillus species from section Flavi.</title>
        <authorList>
            <consortium name="DOE Joint Genome Institute"/>
            <person name="Kjaerbolling I."/>
            <person name="Vesth T."/>
            <person name="Frisvad J.C."/>
            <person name="Nybo J.L."/>
            <person name="Theobald S."/>
            <person name="Kildgaard S."/>
            <person name="Isbrandt T."/>
            <person name="Kuo A."/>
            <person name="Sato A."/>
            <person name="Lyhne E.K."/>
            <person name="Kogle M.E."/>
            <person name="Wiebenga A."/>
            <person name="Kun R.S."/>
            <person name="Lubbers R.J."/>
            <person name="Makela M.R."/>
            <person name="Barry K."/>
            <person name="Chovatia M."/>
            <person name="Clum A."/>
            <person name="Daum C."/>
            <person name="Haridas S."/>
            <person name="He G."/>
            <person name="LaButti K."/>
            <person name="Lipzen A."/>
            <person name="Mondo S."/>
            <person name="Riley R."/>
            <person name="Salamov A."/>
            <person name="Simmons B.A."/>
            <person name="Magnuson J.K."/>
            <person name="Henrissat B."/>
            <person name="Mortensen U.H."/>
            <person name="Larsen T.O."/>
            <person name="Devries R.P."/>
            <person name="Grigoriev I.V."/>
            <person name="Machida M."/>
            <person name="Baker S.E."/>
            <person name="Andersen M.R."/>
        </authorList>
    </citation>
    <scope>NUCLEOTIDE SEQUENCE [LARGE SCALE GENOMIC DNA]</scope>
    <source>
        <strain evidence="1 2">CBS 117626</strain>
    </source>
</reference>
<gene>
    <name evidence="1" type="ORF">BDV40DRAFT_294312</name>
</gene>
<sequence length="97" mass="10930">MVTGSSRCDQLDWRRTYGDHEGGRALATITLTTVQRAPIGHLRGRARLTTGHTNDRPGGPVMEICYDRYCLPWSRMMAWICGIQISWGIDSDTELGY</sequence>
<dbReference type="AlphaFoldDB" id="A0A5N6UA09"/>
<proteinExistence type="predicted"/>
<dbReference type="Proteomes" id="UP000326950">
    <property type="component" value="Unassembled WGS sequence"/>
</dbReference>
<accession>A0A5N6UA09</accession>
<name>A0A5N6UA09_ASPTM</name>
<protein>
    <submittedName>
        <fullName evidence="1">Uncharacterized protein</fullName>
    </submittedName>
</protein>
<evidence type="ECO:0000313" key="2">
    <source>
        <dbReference type="Proteomes" id="UP000326950"/>
    </source>
</evidence>
<organism evidence="1 2">
    <name type="scientific">Aspergillus tamarii</name>
    <dbReference type="NCBI Taxonomy" id="41984"/>
    <lineage>
        <taxon>Eukaryota</taxon>
        <taxon>Fungi</taxon>
        <taxon>Dikarya</taxon>
        <taxon>Ascomycota</taxon>
        <taxon>Pezizomycotina</taxon>
        <taxon>Eurotiomycetes</taxon>
        <taxon>Eurotiomycetidae</taxon>
        <taxon>Eurotiales</taxon>
        <taxon>Aspergillaceae</taxon>
        <taxon>Aspergillus</taxon>
        <taxon>Aspergillus subgen. Circumdati</taxon>
    </lineage>
</organism>
<dbReference type="EMBL" id="ML738860">
    <property type="protein sequence ID" value="KAE8155455.1"/>
    <property type="molecule type" value="Genomic_DNA"/>
</dbReference>
<evidence type="ECO:0000313" key="1">
    <source>
        <dbReference type="EMBL" id="KAE8155455.1"/>
    </source>
</evidence>
<keyword evidence="2" id="KW-1185">Reference proteome</keyword>
<dbReference type="OrthoDB" id="10339045at2759"/>